<evidence type="ECO:0000313" key="2">
    <source>
        <dbReference type="EMBL" id="ORY50530.1"/>
    </source>
</evidence>
<organism evidence="2 3">
    <name type="scientific">Rhizoclosmatium globosum</name>
    <dbReference type="NCBI Taxonomy" id="329046"/>
    <lineage>
        <taxon>Eukaryota</taxon>
        <taxon>Fungi</taxon>
        <taxon>Fungi incertae sedis</taxon>
        <taxon>Chytridiomycota</taxon>
        <taxon>Chytridiomycota incertae sedis</taxon>
        <taxon>Chytridiomycetes</taxon>
        <taxon>Chytridiales</taxon>
        <taxon>Chytriomycetaceae</taxon>
        <taxon>Rhizoclosmatium</taxon>
    </lineage>
</organism>
<feature type="region of interest" description="Disordered" evidence="1">
    <location>
        <begin position="1"/>
        <end position="30"/>
    </location>
</feature>
<dbReference type="Proteomes" id="UP000193642">
    <property type="component" value="Unassembled WGS sequence"/>
</dbReference>
<feature type="compositionally biased region" description="Polar residues" evidence="1">
    <location>
        <begin position="20"/>
        <end position="30"/>
    </location>
</feature>
<evidence type="ECO:0000313" key="3">
    <source>
        <dbReference type="Proteomes" id="UP000193642"/>
    </source>
</evidence>
<feature type="compositionally biased region" description="Polar residues" evidence="1">
    <location>
        <begin position="1"/>
        <end position="11"/>
    </location>
</feature>
<sequence length="206" mass="22498">MLGSIQPTTTDEFPKAPNSIKKTASYSTKPWNAPTASVAAVQLPVVRGQAKEAPEAPISPSTQNQLLRLNLKHAILLGRRLMAQSPHNAVLAQQSIESFHTDVYYLATADAHVTVAASVLNDASKSSAFDLERIVTEFRDAITIVMESVEKRTASWIQFEREVAAVLGPVEVGLANGMTVWPIVWLKSDGFKRIVNYLESALKKAE</sequence>
<gene>
    <name evidence="2" type="ORF">BCR33DRAFT_713311</name>
</gene>
<dbReference type="OrthoDB" id="10331527at2759"/>
<protein>
    <submittedName>
        <fullName evidence="2">Uncharacterized protein</fullName>
    </submittedName>
</protein>
<name>A0A1Y2CTZ9_9FUNG</name>
<evidence type="ECO:0000256" key="1">
    <source>
        <dbReference type="SAM" id="MobiDB-lite"/>
    </source>
</evidence>
<proteinExistence type="predicted"/>
<dbReference type="AlphaFoldDB" id="A0A1Y2CTZ9"/>
<accession>A0A1Y2CTZ9</accession>
<dbReference type="EMBL" id="MCGO01000007">
    <property type="protein sequence ID" value="ORY50530.1"/>
    <property type="molecule type" value="Genomic_DNA"/>
</dbReference>
<reference evidence="2 3" key="1">
    <citation type="submission" date="2016-07" db="EMBL/GenBank/DDBJ databases">
        <title>Pervasive Adenine N6-methylation of Active Genes in Fungi.</title>
        <authorList>
            <consortium name="DOE Joint Genome Institute"/>
            <person name="Mondo S.J."/>
            <person name="Dannebaum R.O."/>
            <person name="Kuo R.C."/>
            <person name="Labutti K."/>
            <person name="Haridas S."/>
            <person name="Kuo A."/>
            <person name="Salamov A."/>
            <person name="Ahrendt S.R."/>
            <person name="Lipzen A."/>
            <person name="Sullivan W."/>
            <person name="Andreopoulos W.B."/>
            <person name="Clum A."/>
            <person name="Lindquist E."/>
            <person name="Daum C."/>
            <person name="Ramamoorthy G.K."/>
            <person name="Gryganskyi A."/>
            <person name="Culley D."/>
            <person name="Magnuson J.K."/>
            <person name="James T.Y."/>
            <person name="O'Malley M.A."/>
            <person name="Stajich J.E."/>
            <person name="Spatafora J.W."/>
            <person name="Visel A."/>
            <person name="Grigoriev I.V."/>
        </authorList>
    </citation>
    <scope>NUCLEOTIDE SEQUENCE [LARGE SCALE GENOMIC DNA]</scope>
    <source>
        <strain evidence="2 3">JEL800</strain>
    </source>
</reference>
<comment type="caution">
    <text evidence="2">The sequence shown here is derived from an EMBL/GenBank/DDBJ whole genome shotgun (WGS) entry which is preliminary data.</text>
</comment>
<keyword evidence="3" id="KW-1185">Reference proteome</keyword>